<dbReference type="GO" id="GO:0006811">
    <property type="term" value="P:monoatomic ion transport"/>
    <property type="evidence" value="ECO:0007669"/>
    <property type="project" value="UniProtKB-KW"/>
</dbReference>
<dbReference type="InterPro" id="IPR049712">
    <property type="entry name" value="Poly_export"/>
</dbReference>
<dbReference type="AlphaFoldDB" id="A0A1N6HCB0"/>
<feature type="domain" description="SLBB" evidence="17">
    <location>
        <begin position="193"/>
        <end position="270"/>
    </location>
</feature>
<dbReference type="Gene3D" id="3.30.1950.10">
    <property type="entry name" value="wza like domain"/>
    <property type="match status" value="1"/>
</dbReference>
<keyword evidence="10" id="KW-0626">Porin</keyword>
<dbReference type="Pfam" id="PF02563">
    <property type="entry name" value="Poly_export"/>
    <property type="match status" value="1"/>
</dbReference>
<evidence type="ECO:0000256" key="8">
    <source>
        <dbReference type="ARBA" id="ARBA00023047"/>
    </source>
</evidence>
<dbReference type="Proteomes" id="UP000184693">
    <property type="component" value="Unassembled WGS sequence"/>
</dbReference>
<dbReference type="PANTHER" id="PTHR33619">
    <property type="entry name" value="POLYSACCHARIDE EXPORT PROTEIN GFCE-RELATED"/>
    <property type="match status" value="1"/>
</dbReference>
<protein>
    <submittedName>
        <fullName evidence="18">Polysaccharide export outer membrane protein</fullName>
    </submittedName>
</protein>
<keyword evidence="14" id="KW-0449">Lipoprotein</keyword>
<evidence type="ECO:0000259" key="16">
    <source>
        <dbReference type="Pfam" id="PF02563"/>
    </source>
</evidence>
<evidence type="ECO:0000256" key="7">
    <source>
        <dbReference type="ARBA" id="ARBA00022729"/>
    </source>
</evidence>
<evidence type="ECO:0000256" key="10">
    <source>
        <dbReference type="ARBA" id="ARBA00023114"/>
    </source>
</evidence>
<evidence type="ECO:0000256" key="3">
    <source>
        <dbReference type="ARBA" id="ARBA00022448"/>
    </source>
</evidence>
<dbReference type="GO" id="GO:0015288">
    <property type="term" value="F:porin activity"/>
    <property type="evidence" value="ECO:0007669"/>
    <property type="project" value="UniProtKB-KW"/>
</dbReference>
<keyword evidence="15" id="KW-1133">Transmembrane helix</keyword>
<comment type="similarity">
    <text evidence="2">Belongs to the BexD/CtrA/VexA family.</text>
</comment>
<evidence type="ECO:0000256" key="13">
    <source>
        <dbReference type="ARBA" id="ARBA00023237"/>
    </source>
</evidence>
<reference evidence="18 19" key="1">
    <citation type="submission" date="2016-11" db="EMBL/GenBank/DDBJ databases">
        <authorList>
            <person name="Jaros S."/>
            <person name="Januszkiewicz K."/>
            <person name="Wedrychowicz H."/>
        </authorList>
    </citation>
    <scope>NUCLEOTIDE SEQUENCE [LARGE SCALE GENOMIC DNA]</scope>
    <source>
        <strain evidence="18 19">GAS86</strain>
    </source>
</reference>
<evidence type="ECO:0000256" key="15">
    <source>
        <dbReference type="SAM" id="Phobius"/>
    </source>
</evidence>
<keyword evidence="11 15" id="KW-0472">Membrane</keyword>
<feature type="domain" description="SLBB" evidence="17">
    <location>
        <begin position="278"/>
        <end position="360"/>
    </location>
</feature>
<evidence type="ECO:0000256" key="5">
    <source>
        <dbReference type="ARBA" id="ARBA00022597"/>
    </source>
</evidence>
<feature type="domain" description="Polysaccharide export protein N-terminal" evidence="16">
    <location>
        <begin position="100"/>
        <end position="186"/>
    </location>
</feature>
<proteinExistence type="inferred from homology"/>
<evidence type="ECO:0000313" key="18">
    <source>
        <dbReference type="EMBL" id="SIO17393.1"/>
    </source>
</evidence>
<evidence type="ECO:0000256" key="4">
    <source>
        <dbReference type="ARBA" id="ARBA00022452"/>
    </source>
</evidence>
<evidence type="ECO:0000256" key="2">
    <source>
        <dbReference type="ARBA" id="ARBA00009450"/>
    </source>
</evidence>
<keyword evidence="13" id="KW-0998">Cell outer membrane</keyword>
<dbReference type="GO" id="GO:0009279">
    <property type="term" value="C:cell outer membrane"/>
    <property type="evidence" value="ECO:0007669"/>
    <property type="project" value="UniProtKB-SubCell"/>
</dbReference>
<keyword evidence="9" id="KW-0406">Ion transport</keyword>
<keyword evidence="8" id="KW-0625">Polysaccharide transport</keyword>
<evidence type="ECO:0000256" key="9">
    <source>
        <dbReference type="ARBA" id="ARBA00023065"/>
    </source>
</evidence>
<evidence type="ECO:0000259" key="17">
    <source>
        <dbReference type="Pfam" id="PF22461"/>
    </source>
</evidence>
<dbReference type="PANTHER" id="PTHR33619:SF3">
    <property type="entry name" value="POLYSACCHARIDE EXPORT PROTEIN GFCE-RELATED"/>
    <property type="match status" value="1"/>
</dbReference>
<sequence length="390" mass="41580">MSQIKSATYRVGVRHTAIERARLFGIMAAVAMLAACSVVPGQRMVQPPSLPVSNTDDGKATGSQEIPITDITLATIQQEHQAMVSGDGNDLTPLLGTVGPYKIGPGDVLQITVWDHPELAAALGQPVAPSRPSDAALGFLVDHEGNLQFPYVGTLHVAGESAEQVQRRITADLGKVMVKPQVTVRIASFRASQVYIDGEVRAPGSQTINDIPMTLTEAISRAGGFAPTADQGHVVIVRDDKTYYINVSQMLHNNQNPSKIVLQNGDLLRVEAREDYGVYVMGEVNKPATVLPMKNGKLSLGEAISQAGSLNSTTAAAKELYVIRGGPGIKPQVWHLDATSPVSMLLANQFDLEPKDVVYVDAGGLVRFNRVLNLLLPLVNAGLTAAIVTK</sequence>
<dbReference type="GO" id="GO:0046930">
    <property type="term" value="C:pore complex"/>
    <property type="evidence" value="ECO:0007669"/>
    <property type="project" value="UniProtKB-KW"/>
</dbReference>
<accession>A0A1N6HCB0</accession>
<organism evidence="18 19">
    <name type="scientific">Paraburkholderia phenazinium</name>
    <dbReference type="NCBI Taxonomy" id="60549"/>
    <lineage>
        <taxon>Bacteria</taxon>
        <taxon>Pseudomonadati</taxon>
        <taxon>Pseudomonadota</taxon>
        <taxon>Betaproteobacteria</taxon>
        <taxon>Burkholderiales</taxon>
        <taxon>Burkholderiaceae</taxon>
        <taxon>Paraburkholderia</taxon>
    </lineage>
</organism>
<keyword evidence="4" id="KW-1134">Transmembrane beta strand</keyword>
<comment type="subcellular location">
    <subcellularLocation>
        <location evidence="1">Cell outer membrane</location>
        <topology evidence="1">Multi-pass membrane protein</topology>
    </subcellularLocation>
</comment>
<keyword evidence="7" id="KW-0732">Signal</keyword>
<keyword evidence="12" id="KW-0564">Palmitate</keyword>
<evidence type="ECO:0000313" key="19">
    <source>
        <dbReference type="Proteomes" id="UP000184693"/>
    </source>
</evidence>
<evidence type="ECO:0000256" key="12">
    <source>
        <dbReference type="ARBA" id="ARBA00023139"/>
    </source>
</evidence>
<feature type="transmembrane region" description="Helical" evidence="15">
    <location>
        <begin position="21"/>
        <end position="41"/>
    </location>
</feature>
<dbReference type="Gene3D" id="3.10.560.10">
    <property type="entry name" value="Outer membrane lipoprotein wza domain like"/>
    <property type="match status" value="2"/>
</dbReference>
<evidence type="ECO:0000256" key="6">
    <source>
        <dbReference type="ARBA" id="ARBA00022692"/>
    </source>
</evidence>
<evidence type="ECO:0000256" key="11">
    <source>
        <dbReference type="ARBA" id="ARBA00023136"/>
    </source>
</evidence>
<evidence type="ECO:0000256" key="1">
    <source>
        <dbReference type="ARBA" id="ARBA00004571"/>
    </source>
</evidence>
<keyword evidence="3" id="KW-0813">Transport</keyword>
<name>A0A1N6HCB0_9BURK</name>
<dbReference type="GO" id="GO:0015159">
    <property type="term" value="F:polysaccharide transmembrane transporter activity"/>
    <property type="evidence" value="ECO:0007669"/>
    <property type="project" value="InterPro"/>
</dbReference>
<gene>
    <name evidence="18" type="ORF">SAMN05444168_3164</name>
</gene>
<evidence type="ECO:0000256" key="14">
    <source>
        <dbReference type="ARBA" id="ARBA00023288"/>
    </source>
</evidence>
<dbReference type="EMBL" id="FSRM01000001">
    <property type="protein sequence ID" value="SIO17393.1"/>
    <property type="molecule type" value="Genomic_DNA"/>
</dbReference>
<keyword evidence="5" id="KW-0762">Sugar transport</keyword>
<dbReference type="Pfam" id="PF22461">
    <property type="entry name" value="SLBB_2"/>
    <property type="match status" value="2"/>
</dbReference>
<dbReference type="InterPro" id="IPR054765">
    <property type="entry name" value="SLBB_dom"/>
</dbReference>
<keyword evidence="6 15" id="KW-0812">Transmembrane</keyword>
<dbReference type="InterPro" id="IPR003715">
    <property type="entry name" value="Poly_export_N"/>
</dbReference>